<reference evidence="1 2" key="3">
    <citation type="journal article" date="2004" name="Nature">
        <title>Finishing the euchromatic sequence of the human genome.</title>
        <authorList>
            <consortium name="International Human Genome Sequencing Consortium"/>
        </authorList>
    </citation>
    <scope>NUCLEOTIDE SEQUENCE [LARGE SCALE GENOMIC DNA]</scope>
</reference>
<reference evidence="1" key="4">
    <citation type="submission" date="2025-08" db="UniProtKB">
        <authorList>
            <consortium name="Ensembl"/>
        </authorList>
    </citation>
    <scope>IDENTIFICATION</scope>
</reference>
<reference evidence="1 2" key="1">
    <citation type="journal article" date="2001" name="Nature">
        <title>Initial sequencing and analysis of the human genome.</title>
        <authorList>
            <consortium name="International Human Genome Sequencing Consortium"/>
            <person name="Lander E.S."/>
            <person name="Linton L.M."/>
            <person name="Birren B."/>
            <person name="Nusbaum C."/>
            <person name="Zody M.C."/>
            <person name="Baldwin J."/>
            <person name="Devon K."/>
            <person name="Dewar K."/>
            <person name="Doyle M."/>
            <person name="FitzHugh W."/>
            <person name="Funke R."/>
            <person name="Gage D."/>
            <person name="Harris K."/>
            <person name="Heaford A."/>
            <person name="Howland J."/>
            <person name="Kann L."/>
            <person name="Lehoczky J."/>
            <person name="LeVine R."/>
            <person name="McEwan P."/>
            <person name="McKernan K."/>
            <person name="Meldrim J."/>
            <person name="Mesirov J.P."/>
            <person name="Miranda C."/>
            <person name="Morris W."/>
            <person name="Naylor J."/>
            <person name="Raymond C."/>
            <person name="Rosetti M."/>
            <person name="Santos R."/>
            <person name="Sheridan A."/>
            <person name="Sougnez C."/>
            <person name="Stange-Thomann N."/>
            <person name="Stojanovic N."/>
            <person name="Subramanian A."/>
            <person name="Wyman D."/>
            <person name="Rogers J."/>
            <person name="Sulston J."/>
            <person name="Ainscough R."/>
            <person name="Beck S."/>
            <person name="Bentley D."/>
            <person name="Burton J."/>
            <person name="Clee C."/>
            <person name="Carter N."/>
            <person name="Coulson A."/>
            <person name="Deadman R."/>
            <person name="Deloukas P."/>
            <person name="Dunham A."/>
            <person name="Dunham I."/>
            <person name="Durbin R."/>
            <person name="French L."/>
            <person name="Grafham D."/>
            <person name="Gregory S."/>
            <person name="Hubbard T."/>
            <person name="Humphray S."/>
            <person name="Hunt A."/>
            <person name="Jones M."/>
            <person name="Lloyd C."/>
            <person name="McMurray A."/>
            <person name="Matthews L."/>
            <person name="Mercer S."/>
            <person name="Milne S."/>
            <person name="Mullikin J.C."/>
            <person name="Mungall A."/>
            <person name="Plumb R."/>
            <person name="Ross M."/>
            <person name="Shownkeen R."/>
            <person name="Sims S."/>
            <person name="Waterston R.H."/>
            <person name="Wilson R.K."/>
            <person name="Hillier L.W."/>
            <person name="McPherson J.D."/>
            <person name="Marra M.A."/>
            <person name="Mardis E.R."/>
            <person name="Fulton L.A."/>
            <person name="Chinwalla A.T."/>
            <person name="Pepin K.H."/>
            <person name="Gish W.R."/>
            <person name="Chissoe S.L."/>
            <person name="Wendl M.C."/>
            <person name="Delehaunty K.D."/>
            <person name="Miner T.L."/>
            <person name="Delehaunty A."/>
            <person name="Kramer J.B."/>
            <person name="Cook L.L."/>
            <person name="Fulton R.S."/>
            <person name="Johnson D.L."/>
            <person name="Minx P.J."/>
            <person name="Clifton S.W."/>
            <person name="Hawkins T."/>
            <person name="Branscomb E."/>
            <person name="Predki P."/>
            <person name="Richardson P."/>
            <person name="Wenning S."/>
            <person name="Slezak T."/>
            <person name="Doggett N."/>
            <person name="Cheng J.F."/>
            <person name="Olsen A."/>
            <person name="Lucas S."/>
            <person name="Elkin C."/>
            <person name="Uberbacher E."/>
            <person name="Frazier M."/>
            <person name="Gibbs R.A."/>
            <person name="Muzny D.M."/>
            <person name="Scherer S.E."/>
            <person name="Bouck J.B."/>
            <person name="Sodergren E.J."/>
            <person name="Worley K.C."/>
            <person name="Rives C.M."/>
            <person name="Gorrell J.H."/>
            <person name="Metzker M.L."/>
            <person name="Naylor S.L."/>
            <person name="Kucherlapati R.S."/>
            <person name="Nelson D.L."/>
            <person name="Weinstock G.M."/>
            <person name="Sakaki Y."/>
            <person name="Fujiyama A."/>
            <person name="Hattori M."/>
            <person name="Yada T."/>
            <person name="Toyoda A."/>
            <person name="Itoh T."/>
            <person name="Kawagoe C."/>
            <person name="Watanabe H."/>
            <person name="Totoki Y."/>
            <person name="Taylor T."/>
            <person name="Weissenbach J."/>
            <person name="Heilig R."/>
            <person name="Saurin W."/>
            <person name="Artiguenave F."/>
            <person name="Brottier P."/>
            <person name="Bruls T."/>
            <person name="Pelletier E."/>
            <person name="Robert C."/>
            <person name="Wincker P."/>
            <person name="Smith D.R."/>
            <person name="Doucette-Stamm L."/>
            <person name="Rubenfield M."/>
            <person name="Weinstock K."/>
            <person name="Lee H.M."/>
            <person name="Dubois J."/>
            <person name="Rosenthal A."/>
            <person name="Platzer M."/>
            <person name="Nyakatura G."/>
            <person name="Taudien S."/>
            <person name="Rump A."/>
            <person name="Yang H."/>
            <person name="Yu J."/>
            <person name="Wang J."/>
            <person name="Huang G."/>
            <person name="Gu J."/>
            <person name="Hood L."/>
            <person name="Rowen L."/>
            <person name="Madan A."/>
            <person name="Qin S."/>
            <person name="Davis R.W."/>
            <person name="Federspiel N.A."/>
            <person name="Abola A.P."/>
            <person name="Proctor M.J."/>
            <person name="Myers R.M."/>
            <person name="Schmutz J."/>
            <person name="Dickson M."/>
            <person name="Grimwood J."/>
            <person name="Cox D.R."/>
            <person name="Olson M.V."/>
            <person name="Kaul R."/>
            <person name="Raymond C."/>
            <person name="Shimizu N."/>
            <person name="Kawasaki K."/>
            <person name="Minoshima S."/>
            <person name="Evans G.A."/>
            <person name="Athanasiou M."/>
            <person name="Schultz R."/>
            <person name="Roe B.A."/>
            <person name="Chen F."/>
            <person name="Pan H."/>
            <person name="Ramser J."/>
            <person name="Lehrach H."/>
            <person name="Reinhardt R."/>
            <person name="McCombie W.R."/>
            <person name="de la Bastide M."/>
            <person name="Dedhia N."/>
            <person name="Blocker H."/>
            <person name="Hornischer K."/>
            <person name="Nordsiek G."/>
            <person name="Agarwala R."/>
            <person name="Aravind L."/>
            <person name="Bailey J.A."/>
            <person name="Bateman A."/>
            <person name="Batzoglou S."/>
            <person name="Birney E."/>
            <person name="Bork P."/>
            <person name="Brown D.G."/>
            <person name="Burge C.B."/>
            <person name="Cerutti L."/>
            <person name="Chen H.C."/>
            <person name="Church D."/>
            <person name="Clamp M."/>
            <person name="Copley R.R."/>
            <person name="Doerks T."/>
            <person name="Eddy S.R."/>
            <person name="Eichler E.E."/>
            <person name="Furey T.S."/>
            <person name="Galagan J."/>
            <person name="Gilbert J.G."/>
            <person name="Harmon C."/>
            <person name="Hayashizaki Y."/>
            <person name="Haussler D."/>
            <person name="Hermjakob H."/>
            <person name="Hokamp K."/>
            <person name="Jang W."/>
            <person name="Johnson L.S."/>
            <person name="Jones T.A."/>
            <person name="Kasif S."/>
            <person name="Kaspryzk A."/>
            <person name="Kennedy S."/>
            <person name="Kent W.J."/>
            <person name="Kitts P."/>
            <person name="Koonin E.V."/>
            <person name="Korf I."/>
            <person name="Kulp D."/>
            <person name="Lancet D."/>
            <person name="Lowe T.M."/>
            <person name="McLysaght A."/>
            <person name="Mikkelsen T."/>
            <person name="Moran J.V."/>
            <person name="Mulder N."/>
            <person name="Pollara V.J."/>
            <person name="Ponting C.P."/>
            <person name="Schuler G."/>
            <person name="Schultz J."/>
            <person name="Slater G."/>
            <person name="Smit A.F."/>
            <person name="Stupka E."/>
            <person name="Szustakowski J."/>
            <person name="Thierry-Mieg D."/>
            <person name="Thierry-Mieg J."/>
            <person name="Wagner L."/>
            <person name="Wallis J."/>
            <person name="Wheeler R."/>
            <person name="Williams A."/>
            <person name="Wolf Y.I."/>
            <person name="Wolfe K.H."/>
            <person name="Yang S.P."/>
            <person name="Yeh R.F."/>
            <person name="Collins F."/>
            <person name="Guyer M.S."/>
            <person name="Peterson J."/>
            <person name="Felsenfeld A."/>
            <person name="Wetterstrand K.A."/>
            <person name="Patrinos A."/>
            <person name="Morgan M.J."/>
            <person name="de Jong P."/>
            <person name="Catanese J.J."/>
            <person name="Osoegawa K."/>
            <person name="Shizuya H."/>
            <person name="Choi S."/>
            <person name="Chen Y.J."/>
        </authorList>
    </citation>
    <scope>NUCLEOTIDE SEQUENCE [LARGE SCALE GENOMIC DNA]</scope>
</reference>
<dbReference type="Proteomes" id="UP000005640">
    <property type="component" value="Chromosome 13"/>
</dbReference>
<gene>
    <name evidence="1" type="primary">USP12</name>
</gene>
<dbReference type="HOGENOM" id="CLU_3430912_0_0_1"/>
<dbReference type="AlphaFoldDB" id="A0A087WUU2"/>
<dbReference type="EMBL" id="AL355473">
    <property type="status" value="NOT_ANNOTATED_CDS"/>
    <property type="molecule type" value="Genomic_DNA"/>
</dbReference>
<dbReference type="OrthoDB" id="27652at2759"/>
<organism evidence="1 2">
    <name type="scientific">Homo sapiens</name>
    <name type="common">Human</name>
    <dbReference type="NCBI Taxonomy" id="9606"/>
    <lineage>
        <taxon>Eukaryota</taxon>
        <taxon>Metazoa</taxon>
        <taxon>Chordata</taxon>
        <taxon>Craniata</taxon>
        <taxon>Vertebrata</taxon>
        <taxon>Euteleostomi</taxon>
        <taxon>Mammalia</taxon>
        <taxon>Eutheria</taxon>
        <taxon>Euarchontoglires</taxon>
        <taxon>Primates</taxon>
        <taxon>Haplorrhini</taxon>
        <taxon>Catarrhini</taxon>
        <taxon>Hominidae</taxon>
        <taxon>Homo</taxon>
    </lineage>
</organism>
<dbReference type="ExpressionAtlas" id="A0A087WUU2">
    <property type="expression patterns" value="baseline and differential"/>
</dbReference>
<evidence type="ECO:0000313" key="1">
    <source>
        <dbReference type="Ensembl" id="ENSP00000478929.1"/>
    </source>
</evidence>
<dbReference type="OpenTargets" id="ENSG00000152484"/>
<dbReference type="ChiTaRS" id="USP12">
    <property type="organism name" value="human"/>
</dbReference>
<dbReference type="Ensembl" id="ENST00000620323.1">
    <property type="protein sequence ID" value="ENSP00000478929.1"/>
    <property type="gene ID" value="ENSG00000152484.15"/>
</dbReference>
<dbReference type="VEuPathDB" id="HostDB:ENSG00000152484"/>
<accession>A0A087WUU2</accession>
<dbReference type="UCSC" id="uc058wab.1">
    <property type="organism name" value="human"/>
</dbReference>
<dbReference type="Antibodypedia" id="22631">
    <property type="antibodies" value="280 antibodies from 28 providers"/>
</dbReference>
<reference evidence="1" key="5">
    <citation type="submission" date="2025-09" db="UniProtKB">
        <authorList>
            <consortium name="Ensembl"/>
        </authorList>
    </citation>
    <scope>IDENTIFICATION</scope>
</reference>
<evidence type="ECO:0000313" key="2">
    <source>
        <dbReference type="Proteomes" id="UP000005640"/>
    </source>
</evidence>
<dbReference type="EMBL" id="AL158062">
    <property type="status" value="NOT_ANNOTATED_CDS"/>
    <property type="molecule type" value="Genomic_DNA"/>
</dbReference>
<protein>
    <submittedName>
        <fullName evidence="1">Ubiquitin specific peptidase 12</fullName>
    </submittedName>
</protein>
<dbReference type="HGNC" id="HGNC:20485">
    <property type="gene designation" value="USP12"/>
</dbReference>
<keyword evidence="2" id="KW-1185">Reference proteome</keyword>
<name>A0A087WUU2_HUMAN</name>
<dbReference type="Ensembl" id="ENST00000620323.1">
    <property type="protein sequence ID" value="ENSP00000478929.1"/>
    <property type="gene ID" value="ENSG00000152484.14"/>
</dbReference>
<reference evidence="1 2" key="2">
    <citation type="journal article" date="2004" name="Nature">
        <title>The DNA sequence and analysis of human chromosome 13.</title>
        <authorList>
            <person name="Dunham A."/>
            <person name="Matthews L.H."/>
            <person name="Burton J."/>
            <person name="Ashurst J.L."/>
            <person name="Howe K.L."/>
            <person name="Ashcroft K.J."/>
            <person name="Beare D.M."/>
            <person name="Burford D.C."/>
            <person name="Hunt S.E."/>
            <person name="Griffiths-Jones S."/>
            <person name="Jones M.C."/>
            <person name="Keenan S.J."/>
            <person name="Oliver K."/>
            <person name="Scott C.E."/>
            <person name="Ainscough R."/>
            <person name="Almeida J.P."/>
            <person name="Ambrose K.D."/>
            <person name="Andrews D.T."/>
            <person name="Ashwell R.I."/>
            <person name="Babbage A.K."/>
            <person name="Bagguley C.L."/>
            <person name="Bailey J."/>
            <person name="Bannerjee R."/>
            <person name="Barlow K.F."/>
            <person name="Bates K."/>
            <person name="Beasley H."/>
            <person name="Bird C.P."/>
            <person name="Bray-Allen S."/>
            <person name="Brown A.J."/>
            <person name="Brown J.Y."/>
            <person name="Burrill W."/>
            <person name="Carder C."/>
            <person name="Carter N.P."/>
            <person name="Chapman J.C."/>
            <person name="Clamp M.E."/>
            <person name="Clark S.Y."/>
            <person name="Clarke G."/>
            <person name="Clee C.M."/>
            <person name="Clegg S.C."/>
            <person name="Cobley V."/>
            <person name="Collins J.E."/>
            <person name="Corby N."/>
            <person name="Coville G.J."/>
            <person name="Deloukas P."/>
            <person name="Dhami P."/>
            <person name="Dunham I."/>
            <person name="Dunn M."/>
            <person name="Earthrowl M.E."/>
            <person name="Ellington A.G."/>
            <person name="Faulkner L."/>
            <person name="Frankish A.G."/>
            <person name="Frankland J."/>
            <person name="French L."/>
            <person name="Garner P."/>
            <person name="Garnett J."/>
            <person name="Gilbert J.G."/>
            <person name="Gilson C.J."/>
            <person name="Ghori J."/>
            <person name="Grafham D.V."/>
            <person name="Gribble S.M."/>
            <person name="Griffiths C."/>
            <person name="Hall R.E."/>
            <person name="Hammond S."/>
            <person name="Harley J.L."/>
            <person name="Hart E.A."/>
            <person name="Heath P.D."/>
            <person name="Howden P.J."/>
            <person name="Huckle E.J."/>
            <person name="Hunt P.J."/>
            <person name="Hunt A.R."/>
            <person name="Johnson C."/>
            <person name="Johnson D."/>
            <person name="Kay M."/>
            <person name="Kimberley A.M."/>
            <person name="King A."/>
            <person name="Laird G.K."/>
            <person name="Langford C.J."/>
            <person name="Lawlor S."/>
            <person name="Leongamornlert D.A."/>
            <person name="Lloyd D.M."/>
            <person name="Lloyd C."/>
            <person name="Loveland J.E."/>
            <person name="Lovell J."/>
            <person name="Martin S."/>
            <person name="Mashreghi-Mohammadi M."/>
            <person name="McLaren S.J."/>
            <person name="McMurray A."/>
            <person name="Milne S."/>
            <person name="Moore M.J."/>
            <person name="Nickerson T."/>
            <person name="Palmer S.A."/>
            <person name="Pearce A.V."/>
            <person name="Peck A.I."/>
            <person name="Pelan S."/>
            <person name="Phillimore B."/>
            <person name="Porter K.M."/>
            <person name="Rice C.M."/>
            <person name="Searle S."/>
            <person name="Sehra H.K."/>
            <person name="Shownkeen R."/>
            <person name="Skuce C.D."/>
            <person name="Smith M."/>
            <person name="Steward C.A."/>
            <person name="Sycamore N."/>
            <person name="Tester J."/>
            <person name="Thomas D.W."/>
            <person name="Tracey A."/>
            <person name="Tromans A."/>
            <person name="Tubby B."/>
            <person name="Wall M."/>
            <person name="Wallis J.M."/>
            <person name="West A.P."/>
            <person name="Whitehead S.L."/>
            <person name="Willey D.L."/>
            <person name="Wilming L."/>
            <person name="Wray P.W."/>
            <person name="Wright M.W."/>
            <person name="Young L."/>
            <person name="Coulson A."/>
            <person name="Durbin R."/>
            <person name="Hubbard T."/>
            <person name="Sulston J.E."/>
            <person name="Beck S."/>
            <person name="Bentley D.R."/>
            <person name="Rogers J."/>
            <person name="Ross M.T."/>
        </authorList>
    </citation>
    <scope>NUCLEOTIDE SEQUENCE [LARGE SCALE GENOMIC DNA]</scope>
</reference>
<dbReference type="Bgee" id="ENSG00000152484">
    <property type="expression patterns" value="Expressed in endothelial cell and 196 other cell types or tissues"/>
</dbReference>
<proteinExistence type="predicted"/>
<sequence>MEILMTVSKFASICTMEW</sequence>
<dbReference type="GeneTree" id="ENSGT00940000153284"/>